<evidence type="ECO:0000256" key="1">
    <source>
        <dbReference type="SAM" id="MobiDB-lite"/>
    </source>
</evidence>
<dbReference type="Gene3D" id="3.30.700.20">
    <property type="entry name" value="Hypothetical protein ph0010, domain 1"/>
    <property type="match status" value="1"/>
</dbReference>
<reference evidence="3 4" key="1">
    <citation type="submission" date="2017-03" db="EMBL/GenBank/DDBJ databases">
        <title>WGS assembly of Porphyra umbilicalis.</title>
        <authorList>
            <person name="Brawley S.H."/>
            <person name="Blouin N.A."/>
            <person name="Ficko-Blean E."/>
            <person name="Wheeler G.L."/>
            <person name="Lohr M."/>
            <person name="Goodson H.V."/>
            <person name="Jenkins J.W."/>
            <person name="Blaby-Haas C.E."/>
            <person name="Helliwell K.E."/>
            <person name="Chan C."/>
            <person name="Marriage T."/>
            <person name="Bhattacharya D."/>
            <person name="Klein A.S."/>
            <person name="Badis Y."/>
            <person name="Brodie J."/>
            <person name="Cao Y."/>
            <person name="Collen J."/>
            <person name="Dittami S.M."/>
            <person name="Gachon C.M."/>
            <person name="Green B.R."/>
            <person name="Karpowicz S."/>
            <person name="Kim J.W."/>
            <person name="Kudahl U."/>
            <person name="Lin S."/>
            <person name="Michel G."/>
            <person name="Mittag M."/>
            <person name="Olson B.J."/>
            <person name="Pangilinan J."/>
            <person name="Peng Y."/>
            <person name="Qiu H."/>
            <person name="Shu S."/>
            <person name="Singer J.T."/>
            <person name="Smith A.G."/>
            <person name="Sprecher B.N."/>
            <person name="Wagner V."/>
            <person name="Wang W."/>
            <person name="Wang Z.-Y."/>
            <person name="Yan J."/>
            <person name="Yarish C."/>
            <person name="Zoeuner-Riek S."/>
            <person name="Zhuang Y."/>
            <person name="Zou Y."/>
            <person name="Lindquist E.A."/>
            <person name="Grimwood J."/>
            <person name="Barry K."/>
            <person name="Rokhsar D.S."/>
            <person name="Schmutz J."/>
            <person name="Stiller J.W."/>
            <person name="Grossman A.R."/>
            <person name="Prochnik S.E."/>
        </authorList>
    </citation>
    <scope>NUCLEOTIDE SEQUENCE [LARGE SCALE GENOMIC DNA]</scope>
    <source>
        <strain evidence="3">4086291</strain>
    </source>
</reference>
<sequence>MAPPPPPVAPVAAPPSGVTKVEMEAGSARRAGAPSPVPGVSMTSSSRPMCIFAFDALLASLRSEAPPPMPTNVPDVDDVGLFVTWNKRSTGGGGGGGSDGYRLRGCIGTLTPSSLHSSLATYAVMSAVGDRRFPAVTRAEVSSLSVSVSVLSAFEEAADVYDWTVGVHGIIVSFEAGNRSYRATYLPEVMGDMGWDKGDALASAVRKAGWSGRTDDRFWGRVRLRRYQSTKVSLPYGVYARGGGDNEVDTSPSPPPA</sequence>
<dbReference type="OrthoDB" id="3708at2759"/>
<evidence type="ECO:0000313" key="3">
    <source>
        <dbReference type="EMBL" id="OSX69428.1"/>
    </source>
</evidence>
<dbReference type="InterPro" id="IPR036071">
    <property type="entry name" value="AMMECR1_dom_sf"/>
</dbReference>
<keyword evidence="4" id="KW-1185">Reference proteome</keyword>
<gene>
    <name evidence="3" type="ORF">BU14_1524s0002</name>
</gene>
<feature type="region of interest" description="Disordered" evidence="1">
    <location>
        <begin position="1"/>
        <end position="44"/>
    </location>
</feature>
<dbReference type="PROSITE" id="PS51112">
    <property type="entry name" value="AMMECR1"/>
    <property type="match status" value="1"/>
</dbReference>
<evidence type="ECO:0000259" key="2">
    <source>
        <dbReference type="PROSITE" id="PS51112"/>
    </source>
</evidence>
<dbReference type="PANTHER" id="PTHR13016:SF0">
    <property type="entry name" value="AMME SYNDROME CANDIDATE GENE 1 PROTEIN"/>
    <property type="match status" value="1"/>
</dbReference>
<dbReference type="AlphaFoldDB" id="A0A1X6NLF3"/>
<dbReference type="Pfam" id="PF01871">
    <property type="entry name" value="AMMECR1"/>
    <property type="match status" value="1"/>
</dbReference>
<accession>A0A1X6NLF3</accession>
<evidence type="ECO:0000313" key="4">
    <source>
        <dbReference type="Proteomes" id="UP000218209"/>
    </source>
</evidence>
<proteinExistence type="predicted"/>
<dbReference type="Proteomes" id="UP000218209">
    <property type="component" value="Unassembled WGS sequence"/>
</dbReference>
<dbReference type="InterPro" id="IPR027485">
    <property type="entry name" value="AMMECR1_N"/>
</dbReference>
<name>A0A1X6NLF3_PORUM</name>
<dbReference type="PANTHER" id="PTHR13016">
    <property type="entry name" value="AMMECR1 HOMOLOG"/>
    <property type="match status" value="1"/>
</dbReference>
<dbReference type="SUPFAM" id="SSF143447">
    <property type="entry name" value="AMMECR1-like"/>
    <property type="match status" value="1"/>
</dbReference>
<dbReference type="NCBIfam" id="TIGR00296">
    <property type="entry name" value="TIGR00296 family protein"/>
    <property type="match status" value="1"/>
</dbReference>
<feature type="domain" description="AMMECR1" evidence="2">
    <location>
        <begin position="38"/>
        <end position="243"/>
    </location>
</feature>
<organism evidence="3 4">
    <name type="scientific">Porphyra umbilicalis</name>
    <name type="common">Purple laver</name>
    <name type="synonym">Red alga</name>
    <dbReference type="NCBI Taxonomy" id="2786"/>
    <lineage>
        <taxon>Eukaryota</taxon>
        <taxon>Rhodophyta</taxon>
        <taxon>Bangiophyceae</taxon>
        <taxon>Bangiales</taxon>
        <taxon>Bangiaceae</taxon>
        <taxon>Porphyra</taxon>
    </lineage>
</organism>
<dbReference type="EMBL" id="KV919559">
    <property type="protein sequence ID" value="OSX69428.1"/>
    <property type="molecule type" value="Genomic_DNA"/>
</dbReference>
<dbReference type="InterPro" id="IPR023473">
    <property type="entry name" value="AMMECR1"/>
</dbReference>
<protein>
    <recommendedName>
        <fullName evidence="2">AMMECR1 domain-containing protein</fullName>
    </recommendedName>
</protein>
<dbReference type="InterPro" id="IPR002733">
    <property type="entry name" value="AMMECR1_domain"/>
</dbReference>
<feature type="compositionally biased region" description="Pro residues" evidence="1">
    <location>
        <begin position="1"/>
        <end position="13"/>
    </location>
</feature>